<gene>
    <name evidence="2" type="ORF">ACFH04_05775</name>
</gene>
<feature type="compositionally biased region" description="Basic and acidic residues" evidence="1">
    <location>
        <begin position="1"/>
        <end position="16"/>
    </location>
</feature>
<organism evidence="2 3">
    <name type="scientific">Streptomyces noboritoensis</name>
    <dbReference type="NCBI Taxonomy" id="67337"/>
    <lineage>
        <taxon>Bacteria</taxon>
        <taxon>Bacillati</taxon>
        <taxon>Actinomycetota</taxon>
        <taxon>Actinomycetes</taxon>
        <taxon>Kitasatosporales</taxon>
        <taxon>Streptomycetaceae</taxon>
        <taxon>Streptomyces</taxon>
    </lineage>
</organism>
<proteinExistence type="predicted"/>
<dbReference type="Proteomes" id="UP001589887">
    <property type="component" value="Unassembled WGS sequence"/>
</dbReference>
<evidence type="ECO:0000313" key="3">
    <source>
        <dbReference type="Proteomes" id="UP001589887"/>
    </source>
</evidence>
<name>A0ABV6TDP4_9ACTN</name>
<reference evidence="2 3" key="1">
    <citation type="submission" date="2024-09" db="EMBL/GenBank/DDBJ databases">
        <authorList>
            <person name="Sun Q."/>
            <person name="Mori K."/>
        </authorList>
    </citation>
    <scope>NUCLEOTIDE SEQUENCE [LARGE SCALE GENOMIC DNA]</scope>
    <source>
        <strain evidence="2 3">JCM 4557</strain>
    </source>
</reference>
<comment type="caution">
    <text evidence="2">The sequence shown here is derived from an EMBL/GenBank/DDBJ whole genome shotgun (WGS) entry which is preliminary data.</text>
</comment>
<dbReference type="RefSeq" id="WP_394317054.1">
    <property type="nucleotide sequence ID" value="NZ_JBHMQV010000004.1"/>
</dbReference>
<accession>A0ABV6TDP4</accession>
<dbReference type="EMBL" id="JBHMQV010000004">
    <property type="protein sequence ID" value="MFC0843244.1"/>
    <property type="molecule type" value="Genomic_DNA"/>
</dbReference>
<evidence type="ECO:0000256" key="1">
    <source>
        <dbReference type="SAM" id="MobiDB-lite"/>
    </source>
</evidence>
<feature type="region of interest" description="Disordered" evidence="1">
    <location>
        <begin position="1"/>
        <end position="32"/>
    </location>
</feature>
<sequence length="104" mass="10491">MEKEPGSENPELRIMEASEVTEESSQKPPAQGAVSVVYADGPGSPPTLLLTGASGYPGSLLLVDATGVPVATYTAGPAPQGRGVDINEIVYGTGLQGVLGTPPK</sequence>
<keyword evidence="3" id="KW-1185">Reference proteome</keyword>
<evidence type="ECO:0000313" key="2">
    <source>
        <dbReference type="EMBL" id="MFC0843244.1"/>
    </source>
</evidence>
<protein>
    <submittedName>
        <fullName evidence="2">Uncharacterized protein</fullName>
    </submittedName>
</protein>